<gene>
    <name evidence="1" type="ORF">ElyMa_003266200</name>
</gene>
<dbReference type="Proteomes" id="UP000762676">
    <property type="component" value="Unassembled WGS sequence"/>
</dbReference>
<dbReference type="AlphaFoldDB" id="A0AAV4J9Q3"/>
<dbReference type="EMBL" id="BMAT01006721">
    <property type="protein sequence ID" value="GFS18560.1"/>
    <property type="molecule type" value="Genomic_DNA"/>
</dbReference>
<reference evidence="1 2" key="1">
    <citation type="journal article" date="2021" name="Elife">
        <title>Chloroplast acquisition without the gene transfer in kleptoplastic sea slugs, Plakobranchus ocellatus.</title>
        <authorList>
            <person name="Maeda T."/>
            <person name="Takahashi S."/>
            <person name="Yoshida T."/>
            <person name="Shimamura S."/>
            <person name="Takaki Y."/>
            <person name="Nagai Y."/>
            <person name="Toyoda A."/>
            <person name="Suzuki Y."/>
            <person name="Arimoto A."/>
            <person name="Ishii H."/>
            <person name="Satoh N."/>
            <person name="Nishiyama T."/>
            <person name="Hasebe M."/>
            <person name="Maruyama T."/>
            <person name="Minagawa J."/>
            <person name="Obokata J."/>
            <person name="Shigenobu S."/>
        </authorList>
    </citation>
    <scope>NUCLEOTIDE SEQUENCE [LARGE SCALE GENOMIC DNA]</scope>
</reference>
<comment type="caution">
    <text evidence="1">The sequence shown here is derived from an EMBL/GenBank/DDBJ whole genome shotgun (WGS) entry which is preliminary data.</text>
</comment>
<proteinExistence type="predicted"/>
<organism evidence="1 2">
    <name type="scientific">Elysia marginata</name>
    <dbReference type="NCBI Taxonomy" id="1093978"/>
    <lineage>
        <taxon>Eukaryota</taxon>
        <taxon>Metazoa</taxon>
        <taxon>Spiralia</taxon>
        <taxon>Lophotrochozoa</taxon>
        <taxon>Mollusca</taxon>
        <taxon>Gastropoda</taxon>
        <taxon>Heterobranchia</taxon>
        <taxon>Euthyneura</taxon>
        <taxon>Panpulmonata</taxon>
        <taxon>Sacoglossa</taxon>
        <taxon>Placobranchoidea</taxon>
        <taxon>Plakobranchidae</taxon>
        <taxon>Elysia</taxon>
    </lineage>
</organism>
<keyword evidence="2" id="KW-1185">Reference proteome</keyword>
<accession>A0AAV4J9Q3</accession>
<evidence type="ECO:0000313" key="2">
    <source>
        <dbReference type="Proteomes" id="UP000762676"/>
    </source>
</evidence>
<evidence type="ECO:0000313" key="1">
    <source>
        <dbReference type="EMBL" id="GFS18560.1"/>
    </source>
</evidence>
<name>A0AAV4J9Q3_9GAST</name>
<sequence>MSLSAYQCRAIFLTTFPFVSSKVNPYTVTVKNPYSTSRQETSSVSGIRKTLSSLPSDKRSAELRSQMQALQKMTLLPKKIKDAKMAGCKLPIDSTAASVLMFNTCQSQAAQLICQSEMMRCNTVGMAAMCCPLFSKLYKMLHNTAYMAAMCYPLFMDNLAMDTASYVTKVKNYVADML</sequence>
<protein>
    <submittedName>
        <fullName evidence="1">Uncharacterized protein</fullName>
    </submittedName>
</protein>